<feature type="chain" id="PRO_5046633784" evidence="1">
    <location>
        <begin position="22"/>
        <end position="713"/>
    </location>
</feature>
<evidence type="ECO:0000313" key="2">
    <source>
        <dbReference type="EMBL" id="MFC0547687.1"/>
    </source>
</evidence>
<dbReference type="EMBL" id="JBHLUD010000014">
    <property type="protein sequence ID" value="MFC0547687.1"/>
    <property type="molecule type" value="Genomic_DNA"/>
</dbReference>
<reference evidence="2 3" key="1">
    <citation type="submission" date="2024-09" db="EMBL/GenBank/DDBJ databases">
        <authorList>
            <person name="Sun Q."/>
            <person name="Mori K."/>
        </authorList>
    </citation>
    <scope>NUCLEOTIDE SEQUENCE [LARGE SCALE GENOMIC DNA]</scope>
    <source>
        <strain evidence="2 3">TBRC 1432</strain>
    </source>
</reference>
<dbReference type="Proteomes" id="UP001589810">
    <property type="component" value="Unassembled WGS sequence"/>
</dbReference>
<accession>A0ABV6N546</accession>
<keyword evidence="3" id="KW-1185">Reference proteome</keyword>
<sequence>MRRTPAVLGVAAVVVTGLAPAAGAETVTTADTIHTVTLVTGDRVVVQDVGGRQTATVVPRPGSSGDFVNQRIDGDLYVMPATALPYLGSSLDRSLFDVSALIRDGITDQVPVQVTANAATANVPGVQDGKVTAESGAAFGAALAAQAGRDAKNHFADRGPLFGTVSQVRLAAPGAPQQVHPNFPMHTVRILTMNGANTPVDAALGVINTNDGRNFNAFPYSTAGEARVSVPAGDYGMVAWFPTFDSAGRVTSVRVVVQDIVVTSDQTVTIDGSKATSQITVSTPKPSNLTSESLEYFRSAQTMGSQGYGFGVGNGTAFVAPSAPAKVGGFHFNVLTHSESPAGTTTPYSYDLKIDNDGALAANQHYKVSADQVATLKESYYSDKPRQEGIARIIFLPYEVFGFGQFAPFGAPLQRTEYVLGSPDLVYSDALLASMTTGGGFTPGGFRNFAANTTTPIEWLRGPLAPGLSTPPAGTTSWLCSACRRDDTIRVTLVPVLDSNGHGLYLDPPATGTVSTSHFQLLSGGKALIDGKDVVGGEATAPAAQADYKIVYDQTRTAPWFHQSTVSHSEWTFGSAHSGAQTVPNGWLCDPITGKATDCSALPMVTASYQLKAGLDGNAPAGPDQVVVTFGHAPGGQNLPFQKADIQVSFDGGATWTPTFLADLGGGRYRAQWTNPASTTGGDVSLRVSATDVAGNSLTQSVTSAFSVPGAQS</sequence>
<evidence type="ECO:0000313" key="3">
    <source>
        <dbReference type="Proteomes" id="UP001589810"/>
    </source>
</evidence>
<comment type="caution">
    <text evidence="2">The sequence shown here is derived from an EMBL/GenBank/DDBJ whole genome shotgun (WGS) entry which is preliminary data.</text>
</comment>
<keyword evidence="1" id="KW-0732">Signal</keyword>
<name>A0ABV6N546_9PSEU</name>
<evidence type="ECO:0000256" key="1">
    <source>
        <dbReference type="SAM" id="SignalP"/>
    </source>
</evidence>
<proteinExistence type="predicted"/>
<dbReference type="RefSeq" id="WP_273938459.1">
    <property type="nucleotide sequence ID" value="NZ_CP097263.1"/>
</dbReference>
<protein>
    <submittedName>
        <fullName evidence="2">Uncharacterized protein</fullName>
    </submittedName>
</protein>
<organism evidence="2 3">
    <name type="scientific">Kutzneria chonburiensis</name>
    <dbReference type="NCBI Taxonomy" id="1483604"/>
    <lineage>
        <taxon>Bacteria</taxon>
        <taxon>Bacillati</taxon>
        <taxon>Actinomycetota</taxon>
        <taxon>Actinomycetes</taxon>
        <taxon>Pseudonocardiales</taxon>
        <taxon>Pseudonocardiaceae</taxon>
        <taxon>Kutzneria</taxon>
    </lineage>
</organism>
<feature type="signal peptide" evidence="1">
    <location>
        <begin position="1"/>
        <end position="21"/>
    </location>
</feature>
<gene>
    <name evidence="2" type="ORF">ACFFH7_39690</name>
</gene>